<accession>A0AAP0C3D0</accession>
<reference evidence="2 3" key="1">
    <citation type="journal article" date="2022" name="Nat. Plants">
        <title>Genomes of leafy and leafless Platanthera orchids illuminate the evolution of mycoheterotrophy.</title>
        <authorList>
            <person name="Li M.H."/>
            <person name="Liu K.W."/>
            <person name="Li Z."/>
            <person name="Lu H.C."/>
            <person name="Ye Q.L."/>
            <person name="Zhang D."/>
            <person name="Wang J.Y."/>
            <person name="Li Y.F."/>
            <person name="Zhong Z.M."/>
            <person name="Liu X."/>
            <person name="Yu X."/>
            <person name="Liu D.K."/>
            <person name="Tu X.D."/>
            <person name="Liu B."/>
            <person name="Hao Y."/>
            <person name="Liao X.Y."/>
            <person name="Jiang Y.T."/>
            <person name="Sun W.H."/>
            <person name="Chen J."/>
            <person name="Chen Y.Q."/>
            <person name="Ai Y."/>
            <person name="Zhai J.W."/>
            <person name="Wu S.S."/>
            <person name="Zhou Z."/>
            <person name="Hsiao Y.Y."/>
            <person name="Wu W.L."/>
            <person name="Chen Y.Y."/>
            <person name="Lin Y.F."/>
            <person name="Hsu J.L."/>
            <person name="Li C.Y."/>
            <person name="Wang Z.W."/>
            <person name="Zhao X."/>
            <person name="Zhong W.Y."/>
            <person name="Ma X.K."/>
            <person name="Ma L."/>
            <person name="Huang J."/>
            <person name="Chen G.Z."/>
            <person name="Huang M.Z."/>
            <person name="Huang L."/>
            <person name="Peng D.H."/>
            <person name="Luo Y.B."/>
            <person name="Zou S.Q."/>
            <person name="Chen S.P."/>
            <person name="Lan S."/>
            <person name="Tsai W.C."/>
            <person name="Van de Peer Y."/>
            <person name="Liu Z.J."/>
        </authorList>
    </citation>
    <scope>NUCLEOTIDE SEQUENCE [LARGE SCALE GENOMIC DNA]</scope>
    <source>
        <strain evidence="2">Lor287</strain>
    </source>
</reference>
<keyword evidence="3" id="KW-1185">Reference proteome</keyword>
<sequence length="144" mass="16144">MGRLRLIPRILALKAVQRQTAASKSARPARREQQGCLGGLPRFRLMRPSTSAHTPSLSASRGHRLFPDGGPVVGADGVDGVLLQPELQRQVPQELSTEKNRRLRMRKRENTAAVDLCEAMELIRALSFLFLVEFLVENAWVYIE</sequence>
<evidence type="ECO:0000313" key="2">
    <source>
        <dbReference type="EMBL" id="KAK8957472.1"/>
    </source>
</evidence>
<name>A0AAP0C3D0_9ASPA</name>
<dbReference type="Proteomes" id="UP001418222">
    <property type="component" value="Unassembled WGS sequence"/>
</dbReference>
<evidence type="ECO:0000256" key="1">
    <source>
        <dbReference type="SAM" id="MobiDB-lite"/>
    </source>
</evidence>
<dbReference type="EMBL" id="JBBWWQ010000001">
    <property type="protein sequence ID" value="KAK8957472.1"/>
    <property type="molecule type" value="Genomic_DNA"/>
</dbReference>
<comment type="caution">
    <text evidence="2">The sequence shown here is derived from an EMBL/GenBank/DDBJ whole genome shotgun (WGS) entry which is preliminary data.</text>
</comment>
<proteinExistence type="predicted"/>
<feature type="region of interest" description="Disordered" evidence="1">
    <location>
        <begin position="41"/>
        <end position="72"/>
    </location>
</feature>
<protein>
    <submittedName>
        <fullName evidence="2">Uncharacterized protein</fullName>
    </submittedName>
</protein>
<dbReference type="AlphaFoldDB" id="A0AAP0C3D0"/>
<organism evidence="2 3">
    <name type="scientific">Platanthera zijinensis</name>
    <dbReference type="NCBI Taxonomy" id="2320716"/>
    <lineage>
        <taxon>Eukaryota</taxon>
        <taxon>Viridiplantae</taxon>
        <taxon>Streptophyta</taxon>
        <taxon>Embryophyta</taxon>
        <taxon>Tracheophyta</taxon>
        <taxon>Spermatophyta</taxon>
        <taxon>Magnoliopsida</taxon>
        <taxon>Liliopsida</taxon>
        <taxon>Asparagales</taxon>
        <taxon>Orchidaceae</taxon>
        <taxon>Orchidoideae</taxon>
        <taxon>Orchideae</taxon>
        <taxon>Orchidinae</taxon>
        <taxon>Platanthera</taxon>
    </lineage>
</organism>
<feature type="compositionally biased region" description="Polar residues" evidence="1">
    <location>
        <begin position="48"/>
        <end position="59"/>
    </location>
</feature>
<gene>
    <name evidence="2" type="ORF">KSP39_PZI000714</name>
</gene>
<evidence type="ECO:0000313" key="3">
    <source>
        <dbReference type="Proteomes" id="UP001418222"/>
    </source>
</evidence>